<sequence>MCRIQRSHLPVKIGHLAIQGGARSTCLVRKRRVFSFSRVSNPFLPSDPSRPIIHSANVERDLLKERVHCLVIRDDVFKNPDL</sequence>
<reference evidence="1 2" key="1">
    <citation type="submission" date="2021-06" db="EMBL/GenBank/DDBJ databases">
        <title>Caerostris extrusa draft genome.</title>
        <authorList>
            <person name="Kono N."/>
            <person name="Arakawa K."/>
        </authorList>
    </citation>
    <scope>NUCLEOTIDE SEQUENCE [LARGE SCALE GENOMIC DNA]</scope>
</reference>
<evidence type="ECO:0000313" key="2">
    <source>
        <dbReference type="Proteomes" id="UP001054945"/>
    </source>
</evidence>
<accession>A0AAV4QMB8</accession>
<dbReference type="Proteomes" id="UP001054945">
    <property type="component" value="Unassembled WGS sequence"/>
</dbReference>
<organism evidence="1 2">
    <name type="scientific">Caerostris extrusa</name>
    <name type="common">Bark spider</name>
    <name type="synonym">Caerostris bankana</name>
    <dbReference type="NCBI Taxonomy" id="172846"/>
    <lineage>
        <taxon>Eukaryota</taxon>
        <taxon>Metazoa</taxon>
        <taxon>Ecdysozoa</taxon>
        <taxon>Arthropoda</taxon>
        <taxon>Chelicerata</taxon>
        <taxon>Arachnida</taxon>
        <taxon>Araneae</taxon>
        <taxon>Araneomorphae</taxon>
        <taxon>Entelegynae</taxon>
        <taxon>Araneoidea</taxon>
        <taxon>Araneidae</taxon>
        <taxon>Caerostris</taxon>
    </lineage>
</organism>
<keyword evidence="2" id="KW-1185">Reference proteome</keyword>
<dbReference type="AlphaFoldDB" id="A0AAV4QMB8"/>
<dbReference type="EMBL" id="BPLR01006360">
    <property type="protein sequence ID" value="GIY09312.1"/>
    <property type="molecule type" value="Genomic_DNA"/>
</dbReference>
<proteinExistence type="predicted"/>
<comment type="caution">
    <text evidence="1">The sequence shown here is derived from an EMBL/GenBank/DDBJ whole genome shotgun (WGS) entry which is preliminary data.</text>
</comment>
<protein>
    <recommendedName>
        <fullName evidence="3">Ycf15</fullName>
    </recommendedName>
</protein>
<gene>
    <name evidence="1" type="ORF">CEXT_552411</name>
</gene>
<evidence type="ECO:0008006" key="3">
    <source>
        <dbReference type="Google" id="ProtNLM"/>
    </source>
</evidence>
<name>A0AAV4QMB8_CAEEX</name>
<evidence type="ECO:0000313" key="1">
    <source>
        <dbReference type="EMBL" id="GIY09312.1"/>
    </source>
</evidence>